<accession>A0A6C0C3S5</accession>
<proteinExistence type="predicted"/>
<dbReference type="AlphaFoldDB" id="A0A6C0C3S5"/>
<name>A0A6C0C3S5_9ZZZZ</name>
<organism evidence="1">
    <name type="scientific">viral metagenome</name>
    <dbReference type="NCBI Taxonomy" id="1070528"/>
    <lineage>
        <taxon>unclassified sequences</taxon>
        <taxon>metagenomes</taxon>
        <taxon>organismal metagenomes</taxon>
    </lineage>
</organism>
<dbReference type="EMBL" id="MN739334">
    <property type="protein sequence ID" value="QHS98972.1"/>
    <property type="molecule type" value="Genomic_DNA"/>
</dbReference>
<reference evidence="1" key="1">
    <citation type="journal article" date="2020" name="Nature">
        <title>Giant virus diversity and host interactions through global metagenomics.</title>
        <authorList>
            <person name="Schulz F."/>
            <person name="Roux S."/>
            <person name="Paez-Espino D."/>
            <person name="Jungbluth S."/>
            <person name="Walsh D.A."/>
            <person name="Denef V.J."/>
            <person name="McMahon K.D."/>
            <person name="Konstantinidis K.T."/>
            <person name="Eloe-Fadrosh E.A."/>
            <person name="Kyrpides N.C."/>
            <person name="Woyke T."/>
        </authorList>
    </citation>
    <scope>NUCLEOTIDE SEQUENCE</scope>
    <source>
        <strain evidence="1">GVMAG-M-3300020185-33</strain>
    </source>
</reference>
<protein>
    <submittedName>
        <fullName evidence="1">Uncharacterized protein</fullName>
    </submittedName>
</protein>
<evidence type="ECO:0000313" key="1">
    <source>
        <dbReference type="EMBL" id="QHS98972.1"/>
    </source>
</evidence>
<sequence>MSQYNKNQVIAPSQTVPGTPIQQMWHILNFHEKRFLQISKELQSHAKDNESIVKQTVEHGILLQKITDLEDKVAMLEKKTSLGDKISFSVNEK</sequence>